<dbReference type="EMBL" id="JH650973">
    <property type="protein sequence ID" value="EXA41374.1"/>
    <property type="molecule type" value="Genomic_DNA"/>
</dbReference>
<proteinExistence type="predicted"/>
<dbReference type="AlphaFoldDB" id="W9P8B8"/>
<reference evidence="1" key="2">
    <citation type="submission" date="2012-05" db="EMBL/GenBank/DDBJ databases">
        <title>Annotation of the Genome Sequence of Fusarium oxysporum HDV247.</title>
        <authorList>
            <consortium name="The Broad Institute Genomics Platform"/>
            <person name="Ma L.-J."/>
            <person name="Corby-Kistler H."/>
            <person name="Broz K."/>
            <person name="Gale L.R."/>
            <person name="Jonkers W."/>
            <person name="O'Donnell K."/>
            <person name="Ploetz R."/>
            <person name="Steinberg C."/>
            <person name="Schwartz D.C."/>
            <person name="VanEtten H."/>
            <person name="Zhou S."/>
            <person name="Young S.K."/>
            <person name="Zeng Q."/>
            <person name="Gargeya S."/>
            <person name="Fitzgerald M."/>
            <person name="Abouelleil A."/>
            <person name="Alvarado L."/>
            <person name="Chapman S.B."/>
            <person name="Gainer-Dewar J."/>
            <person name="Goldberg J."/>
            <person name="Griggs A."/>
            <person name="Gujja S."/>
            <person name="Hansen M."/>
            <person name="Howarth C."/>
            <person name="Imamovic A."/>
            <person name="Ireland A."/>
            <person name="Larimer J."/>
            <person name="McCowan C."/>
            <person name="Murphy C."/>
            <person name="Pearson M."/>
            <person name="Poon T.W."/>
            <person name="Priest M."/>
            <person name="Roberts A."/>
            <person name="Saif S."/>
            <person name="Shea T."/>
            <person name="Sykes S."/>
            <person name="Wortman J."/>
            <person name="Nusbaum C."/>
            <person name="Birren B."/>
        </authorList>
    </citation>
    <scope>NUCLEOTIDE SEQUENCE</scope>
    <source>
        <strain evidence="1">HDV247</strain>
    </source>
</reference>
<evidence type="ECO:0000313" key="1">
    <source>
        <dbReference type="EMBL" id="EXA41374.1"/>
    </source>
</evidence>
<dbReference type="HOGENOM" id="CLU_2109122_0_0_1"/>
<name>W9P8B8_FUSOX</name>
<reference evidence="1" key="1">
    <citation type="submission" date="2011-10" db="EMBL/GenBank/DDBJ databases">
        <title>The Genome Sequence of Fusarium oxysporum HDV247.</title>
        <authorList>
            <consortium name="The Broad Institute Genome Sequencing Platform"/>
            <person name="Ma L.-J."/>
            <person name="Gale L.R."/>
            <person name="Schwartz D.C."/>
            <person name="Zhou S."/>
            <person name="Corby-Kistler H."/>
            <person name="Young S.K."/>
            <person name="Zeng Q."/>
            <person name="Gargeya S."/>
            <person name="Fitzgerald M."/>
            <person name="Haas B."/>
            <person name="Abouelleil A."/>
            <person name="Alvarado L."/>
            <person name="Arachchi H.M."/>
            <person name="Berlin A."/>
            <person name="Brown A."/>
            <person name="Chapman S.B."/>
            <person name="Chen Z."/>
            <person name="Dunbar C."/>
            <person name="Freedman E."/>
            <person name="Gearin G."/>
            <person name="Goldberg J."/>
            <person name="Griggs A."/>
            <person name="Gujja S."/>
            <person name="Heiman D."/>
            <person name="Howarth C."/>
            <person name="Larson L."/>
            <person name="Lui A."/>
            <person name="MacDonald P.J.P."/>
            <person name="Montmayeur A."/>
            <person name="Murphy C."/>
            <person name="Neiman D."/>
            <person name="Pearson M."/>
            <person name="Priest M."/>
            <person name="Roberts A."/>
            <person name="Saif S."/>
            <person name="Shea T."/>
            <person name="Shenoy N."/>
            <person name="Sisk P."/>
            <person name="Stolte C."/>
            <person name="Sykes S."/>
            <person name="Wortman J."/>
            <person name="Nusbaum C."/>
            <person name="Birren B."/>
        </authorList>
    </citation>
    <scope>NUCLEOTIDE SEQUENCE [LARGE SCALE GENOMIC DNA]</scope>
    <source>
        <strain evidence="1">HDV247</strain>
    </source>
</reference>
<accession>W9P8B8</accession>
<gene>
    <name evidence="1" type="ORF">FOVG_09866</name>
</gene>
<sequence length="115" mass="13287">MSKISRYREVVQEYLEFDEVDTVAWDHPETGISYELGVEVSLNYGKARQLFERFGIPVITSSNRDQAEAEDLFADFCTSEQIEAFRRFVKVKEPDEDIMLDGLWNFPAANIIPDS</sequence>
<protein>
    <submittedName>
        <fullName evidence="1">Uncharacterized protein</fullName>
    </submittedName>
</protein>
<organism evidence="1">
    <name type="scientific">Fusarium oxysporum f. sp. pisi HDV247</name>
    <dbReference type="NCBI Taxonomy" id="1080344"/>
    <lineage>
        <taxon>Eukaryota</taxon>
        <taxon>Fungi</taxon>
        <taxon>Dikarya</taxon>
        <taxon>Ascomycota</taxon>
        <taxon>Pezizomycotina</taxon>
        <taxon>Sordariomycetes</taxon>
        <taxon>Hypocreomycetidae</taxon>
        <taxon>Hypocreales</taxon>
        <taxon>Nectriaceae</taxon>
        <taxon>Fusarium</taxon>
        <taxon>Fusarium oxysporum species complex</taxon>
    </lineage>
</organism>
<dbReference type="Proteomes" id="UP000030751">
    <property type="component" value="Unassembled WGS sequence"/>
</dbReference>